<dbReference type="InterPro" id="IPR053927">
    <property type="entry name" value="FlgK_helical"/>
</dbReference>
<comment type="subcellular location">
    <subcellularLocation>
        <location evidence="1">Bacterial flagellum basal body</location>
    </subcellularLocation>
    <subcellularLocation>
        <location evidence="2">Secreted</location>
    </subcellularLocation>
</comment>
<evidence type="ECO:0000313" key="12">
    <source>
        <dbReference type="Proteomes" id="UP000053690"/>
    </source>
</evidence>
<organism evidence="11 12">
    <name type="scientific">Ruegeria profundi</name>
    <dbReference type="NCBI Taxonomy" id="1685378"/>
    <lineage>
        <taxon>Bacteria</taxon>
        <taxon>Pseudomonadati</taxon>
        <taxon>Pseudomonadota</taxon>
        <taxon>Alphaproteobacteria</taxon>
        <taxon>Rhodobacterales</taxon>
        <taxon>Roseobacteraceae</taxon>
        <taxon>Ruegeria</taxon>
    </lineage>
</organism>
<dbReference type="InterPro" id="IPR001444">
    <property type="entry name" value="Flag_bb_rod_N"/>
</dbReference>
<keyword evidence="11" id="KW-0969">Cilium</keyword>
<dbReference type="InterPro" id="IPR010930">
    <property type="entry name" value="Flg_bb/hook_C_dom"/>
</dbReference>
<dbReference type="GO" id="GO:0044780">
    <property type="term" value="P:bacterial-type flagellum assembly"/>
    <property type="evidence" value="ECO:0007669"/>
    <property type="project" value="InterPro"/>
</dbReference>
<dbReference type="GO" id="GO:0009424">
    <property type="term" value="C:bacterial-type flagellum hook"/>
    <property type="evidence" value="ECO:0007669"/>
    <property type="project" value="InterPro"/>
</dbReference>
<evidence type="ECO:0000256" key="2">
    <source>
        <dbReference type="ARBA" id="ARBA00004613"/>
    </source>
</evidence>
<keyword evidence="11" id="KW-0966">Cell projection</keyword>
<dbReference type="STRING" id="1685378.AVO44_15235"/>
<evidence type="ECO:0000259" key="9">
    <source>
        <dbReference type="Pfam" id="PF06429"/>
    </source>
</evidence>
<dbReference type="GO" id="GO:0009425">
    <property type="term" value="C:bacterial-type flagellum basal body"/>
    <property type="evidence" value="ECO:0007669"/>
    <property type="project" value="UniProtKB-SubCell"/>
</dbReference>
<dbReference type="GO" id="GO:0005576">
    <property type="term" value="C:extracellular region"/>
    <property type="evidence" value="ECO:0007669"/>
    <property type="project" value="UniProtKB-SubCell"/>
</dbReference>
<keyword evidence="5" id="KW-0964">Secreted</keyword>
<feature type="domain" description="Flagellar hook-associated protein FlgK helical" evidence="10">
    <location>
        <begin position="89"/>
        <end position="311"/>
    </location>
</feature>
<evidence type="ECO:0000256" key="6">
    <source>
        <dbReference type="ARBA" id="ARBA00023143"/>
    </source>
</evidence>
<dbReference type="SUPFAM" id="SSF64518">
    <property type="entry name" value="Phase 1 flagellin"/>
    <property type="match status" value="1"/>
</dbReference>
<dbReference type="Proteomes" id="UP000053690">
    <property type="component" value="Unassembled WGS sequence"/>
</dbReference>
<dbReference type="GO" id="GO:0005198">
    <property type="term" value="F:structural molecule activity"/>
    <property type="evidence" value="ECO:0007669"/>
    <property type="project" value="InterPro"/>
</dbReference>
<evidence type="ECO:0000259" key="10">
    <source>
        <dbReference type="Pfam" id="PF22638"/>
    </source>
</evidence>
<gene>
    <name evidence="11" type="ORF">AVO44_15235</name>
</gene>
<evidence type="ECO:0000313" key="11">
    <source>
        <dbReference type="EMBL" id="KUJ77686.1"/>
    </source>
</evidence>
<feature type="region of interest" description="Disordered" evidence="7">
    <location>
        <begin position="312"/>
        <end position="334"/>
    </location>
</feature>
<keyword evidence="12" id="KW-1185">Reference proteome</keyword>
<dbReference type="InterPro" id="IPR002371">
    <property type="entry name" value="FlgK"/>
</dbReference>
<sequence length="483" mass="51120">MNLSTAFNNAVSGLAASSRGTSVVSDNIANALTPGYARRSLELTTNRISGTGVRTVGVVRNHDPVLTANRRATDSDLAYRTAVSKFFTNVEDFIGTADDPRSLANALAEFDNSLITAASLPDSSERLDQVARTGRDLATSINRASEGVRHLRSEADRSIGRQVDSLNQTLKEIEKLNTKIPSIKHSGGDVGALLDQRQVLIDQVNAVVPVNVMARPNEQVSLYSDGGLILLEGSAAEFSFSKSGNIQAHMTLDNGLLSGLEMNGKPVRTSGDSAQIKGGALMAQFQIRDELAVEVQANLDSVARDLIERFETPGLDPTAKPTDPGLFTDDGTRFDSTAPAGLASRIGLNKIVDPDNGGDSRLLRDGLGATAPGNSGDATQLQAFGAILSESRPVAGAPFGTGEMRAADLTEALMSKAGSDAHTASQSLTFANSAQQEMVRIETAQGVNTDQELQNLIKIEQAYAANARVISVVDELMETLLRL</sequence>
<dbReference type="Pfam" id="PF00460">
    <property type="entry name" value="Flg_bb_rod"/>
    <property type="match status" value="1"/>
</dbReference>
<comment type="similarity">
    <text evidence="3">Belongs to the flagella basal body rod proteins family.</text>
</comment>
<dbReference type="PANTHER" id="PTHR30033:SF1">
    <property type="entry name" value="FLAGELLAR HOOK-ASSOCIATED PROTEIN 1"/>
    <property type="match status" value="1"/>
</dbReference>
<evidence type="ECO:0000256" key="3">
    <source>
        <dbReference type="ARBA" id="ARBA00009677"/>
    </source>
</evidence>
<evidence type="ECO:0000259" key="8">
    <source>
        <dbReference type="Pfam" id="PF00460"/>
    </source>
</evidence>
<accession>A0A0X3TT92</accession>
<evidence type="ECO:0000256" key="1">
    <source>
        <dbReference type="ARBA" id="ARBA00004117"/>
    </source>
</evidence>
<protein>
    <recommendedName>
        <fullName evidence="4">Flagellar hook-associated protein 1</fullName>
    </recommendedName>
</protein>
<reference evidence="12" key="1">
    <citation type="submission" date="2015-12" db="EMBL/GenBank/DDBJ databases">
        <authorList>
            <person name="Zhang G."/>
            <person name="Stingl U."/>
        </authorList>
    </citation>
    <scope>NUCLEOTIDE SEQUENCE [LARGE SCALE GENOMIC DNA]</scope>
    <source>
        <strain evidence="12">ZGT108</strain>
    </source>
</reference>
<dbReference type="NCBIfam" id="TIGR02492">
    <property type="entry name" value="flgK_ends"/>
    <property type="match status" value="1"/>
</dbReference>
<dbReference type="PANTHER" id="PTHR30033">
    <property type="entry name" value="FLAGELLAR HOOK-ASSOCIATED PROTEIN 1"/>
    <property type="match status" value="1"/>
</dbReference>
<comment type="caution">
    <text evidence="11">The sequence shown here is derived from an EMBL/GenBank/DDBJ whole genome shotgun (WGS) entry which is preliminary data.</text>
</comment>
<proteinExistence type="inferred from homology"/>
<dbReference type="OrthoDB" id="7181295at2"/>
<dbReference type="EMBL" id="LQBP01000008">
    <property type="protein sequence ID" value="KUJ77686.1"/>
    <property type="molecule type" value="Genomic_DNA"/>
</dbReference>
<keyword evidence="11" id="KW-0282">Flagellum</keyword>
<dbReference type="RefSeq" id="WP_068338483.1">
    <property type="nucleotide sequence ID" value="NZ_LQBP01000008.1"/>
</dbReference>
<dbReference type="Pfam" id="PF06429">
    <property type="entry name" value="Flg_bbr_C"/>
    <property type="match status" value="1"/>
</dbReference>
<keyword evidence="6" id="KW-0975">Bacterial flagellum</keyword>
<evidence type="ECO:0000256" key="4">
    <source>
        <dbReference type="ARBA" id="ARBA00016244"/>
    </source>
</evidence>
<evidence type="ECO:0000256" key="5">
    <source>
        <dbReference type="ARBA" id="ARBA00022525"/>
    </source>
</evidence>
<dbReference type="AlphaFoldDB" id="A0A0X3TT92"/>
<dbReference type="Pfam" id="PF22638">
    <property type="entry name" value="FlgK_D1"/>
    <property type="match status" value="1"/>
</dbReference>
<feature type="domain" description="Flagellar basal-body/hook protein C-terminal" evidence="9">
    <location>
        <begin position="446"/>
        <end position="483"/>
    </location>
</feature>
<feature type="domain" description="Flagellar basal body rod protein N-terminal" evidence="8">
    <location>
        <begin position="7"/>
        <end position="36"/>
    </location>
</feature>
<evidence type="ECO:0000256" key="7">
    <source>
        <dbReference type="SAM" id="MobiDB-lite"/>
    </source>
</evidence>
<name>A0A0X3TT92_9RHOB</name>